<dbReference type="RefSeq" id="WP_386820547.1">
    <property type="nucleotide sequence ID" value="NZ_JBHUIT010000024.1"/>
</dbReference>
<dbReference type="InterPro" id="IPR007049">
    <property type="entry name" value="Carb-sel_porin_OprB"/>
</dbReference>
<evidence type="ECO:0000313" key="3">
    <source>
        <dbReference type="EMBL" id="MFD2257261.1"/>
    </source>
</evidence>
<keyword evidence="4" id="KW-1185">Reference proteome</keyword>
<evidence type="ECO:0000256" key="1">
    <source>
        <dbReference type="ARBA" id="ARBA00008769"/>
    </source>
</evidence>
<proteinExistence type="inferred from homology"/>
<comment type="similarity">
    <text evidence="1 2">Belongs to the OprB family.</text>
</comment>
<evidence type="ECO:0000256" key="2">
    <source>
        <dbReference type="RuleBase" id="RU363072"/>
    </source>
</evidence>
<dbReference type="EMBL" id="JBHUIT010000024">
    <property type="protein sequence ID" value="MFD2257261.1"/>
    <property type="molecule type" value="Genomic_DNA"/>
</dbReference>
<dbReference type="InterPro" id="IPR038673">
    <property type="entry name" value="OprB_sf"/>
</dbReference>
<evidence type="ECO:0000313" key="4">
    <source>
        <dbReference type="Proteomes" id="UP001597375"/>
    </source>
</evidence>
<gene>
    <name evidence="3" type="ORF">ACFSSA_11300</name>
</gene>
<protein>
    <submittedName>
        <fullName evidence="3">Carbohydrate porin</fullName>
    </submittedName>
</protein>
<dbReference type="Proteomes" id="UP001597375">
    <property type="component" value="Unassembled WGS sequence"/>
</dbReference>
<dbReference type="Gene3D" id="2.40.160.180">
    <property type="entry name" value="Carbohydrate-selective porin OprB"/>
    <property type="match status" value="1"/>
</dbReference>
<organism evidence="3 4">
    <name type="scientific">Luteolibacter algae</name>
    <dbReference type="NCBI Taxonomy" id="454151"/>
    <lineage>
        <taxon>Bacteria</taxon>
        <taxon>Pseudomonadati</taxon>
        <taxon>Verrucomicrobiota</taxon>
        <taxon>Verrucomicrobiia</taxon>
        <taxon>Verrucomicrobiales</taxon>
        <taxon>Verrucomicrobiaceae</taxon>
        <taxon>Luteolibacter</taxon>
    </lineage>
</organism>
<dbReference type="PANTHER" id="PTHR37944">
    <property type="entry name" value="PORIN B"/>
    <property type="match status" value="1"/>
</dbReference>
<accession>A0ABW5D917</accession>
<feature type="chain" id="PRO_5045014133" evidence="2">
    <location>
        <begin position="21"/>
        <end position="421"/>
    </location>
</feature>
<keyword evidence="2" id="KW-0732">Signal</keyword>
<reference evidence="4" key="1">
    <citation type="journal article" date="2019" name="Int. J. Syst. Evol. Microbiol.">
        <title>The Global Catalogue of Microorganisms (GCM) 10K type strain sequencing project: providing services to taxonomists for standard genome sequencing and annotation.</title>
        <authorList>
            <consortium name="The Broad Institute Genomics Platform"/>
            <consortium name="The Broad Institute Genome Sequencing Center for Infectious Disease"/>
            <person name="Wu L."/>
            <person name="Ma J."/>
        </authorList>
    </citation>
    <scope>NUCLEOTIDE SEQUENCE [LARGE SCALE GENOMIC DNA]</scope>
    <source>
        <strain evidence="4">CGMCC 4.7106</strain>
    </source>
</reference>
<dbReference type="InterPro" id="IPR052932">
    <property type="entry name" value="OprB_Porin"/>
</dbReference>
<dbReference type="PANTHER" id="PTHR37944:SF1">
    <property type="entry name" value="PORIN B"/>
    <property type="match status" value="1"/>
</dbReference>
<name>A0ABW5D917_9BACT</name>
<dbReference type="Pfam" id="PF04966">
    <property type="entry name" value="OprB"/>
    <property type="match status" value="1"/>
</dbReference>
<sequence>MKKHILATALASAGIISANGAEIDPSTEPPATSALVTANSIEDNEFNAGDYLTGDWGGLRTQLIDSGVTPFLYYDSIYGALVSGGIQSEENFTGQVYGGMIFDLEKLAGWEGVTAKLSLINRHGSTISPSVGGIYDPQTIYGGQTTWLYDAWVEKTWRNDFSLKAGRFSSDQDFANHDLYRYSLSTSINGPIRALLQDGASFTFPFATWGARAKWAVSEEHQFQLGIFHLHDRLYDASSHGMDFDINGNDGAAIMFQYDWNSELFGKKTHAYLGVNQAIGFDLAKLDGTGSEDNLTRFYGHIDMNVTDQLQLFTFFTYSADKEVAFVPIQASFGANYTGLIPCRPDDRTIFFFTYGDISSDVPVAPGAARPDYEIVYELGHRFQLTPAAYIQPSIQYIQNPGGTGEISDAVVLGAWAGITF</sequence>
<comment type="caution">
    <text evidence="3">The sequence shown here is derived from an EMBL/GenBank/DDBJ whole genome shotgun (WGS) entry which is preliminary data.</text>
</comment>
<feature type="signal peptide" evidence="2">
    <location>
        <begin position="1"/>
        <end position="20"/>
    </location>
</feature>